<keyword evidence="5" id="KW-0812">Transmembrane</keyword>
<organism evidence="6 7">
    <name type="scientific">Desulfurobacterium pacificum</name>
    <dbReference type="NCBI Taxonomy" id="240166"/>
    <lineage>
        <taxon>Bacteria</taxon>
        <taxon>Pseudomonadati</taxon>
        <taxon>Aquificota</taxon>
        <taxon>Aquificia</taxon>
        <taxon>Desulfurobacteriales</taxon>
        <taxon>Desulfurobacteriaceae</taxon>
        <taxon>Desulfurobacterium</taxon>
    </lineage>
</organism>
<keyword evidence="4" id="KW-0143">Chaperone</keyword>
<dbReference type="EMBL" id="FXUB01000002">
    <property type="protein sequence ID" value="SMP11029.1"/>
    <property type="molecule type" value="Genomic_DNA"/>
</dbReference>
<dbReference type="PANTHER" id="PTHR47529">
    <property type="entry name" value="PEPTIDYL-PROLYL CIS-TRANS ISOMERASE D"/>
    <property type="match status" value="1"/>
</dbReference>
<keyword evidence="5" id="KW-1133">Transmembrane helix</keyword>
<proteinExistence type="predicted"/>
<protein>
    <submittedName>
        <fullName evidence="6">Peptidyl-prolyl cis-trans isomerase D</fullName>
    </submittedName>
</protein>
<gene>
    <name evidence="6" type="ORF">SAMN06265339_0870</name>
</gene>
<evidence type="ECO:0000256" key="2">
    <source>
        <dbReference type="ARBA" id="ARBA00022475"/>
    </source>
</evidence>
<keyword evidence="3 5" id="KW-0472">Membrane</keyword>
<evidence type="ECO:0000256" key="1">
    <source>
        <dbReference type="ARBA" id="ARBA00004236"/>
    </source>
</evidence>
<evidence type="ECO:0000256" key="4">
    <source>
        <dbReference type="ARBA" id="ARBA00023186"/>
    </source>
</evidence>
<reference evidence="6 7" key="1">
    <citation type="submission" date="2017-05" db="EMBL/GenBank/DDBJ databases">
        <authorList>
            <person name="Varghese N."/>
            <person name="Submissions S."/>
        </authorList>
    </citation>
    <scope>NUCLEOTIDE SEQUENCE [LARGE SCALE GENOMIC DNA]</scope>
    <source>
        <strain evidence="6 7">DSM 15522</strain>
    </source>
</reference>
<dbReference type="InterPro" id="IPR027304">
    <property type="entry name" value="Trigger_fact/SurA_dom_sf"/>
</dbReference>
<keyword evidence="2" id="KW-1003">Cell membrane</keyword>
<dbReference type="Pfam" id="PF13624">
    <property type="entry name" value="SurA_N_3"/>
    <property type="match status" value="1"/>
</dbReference>
<dbReference type="Proteomes" id="UP001157911">
    <property type="component" value="Unassembled WGS sequence"/>
</dbReference>
<dbReference type="GO" id="GO:0016853">
    <property type="term" value="F:isomerase activity"/>
    <property type="evidence" value="ECO:0007669"/>
    <property type="project" value="UniProtKB-KW"/>
</dbReference>
<evidence type="ECO:0000256" key="3">
    <source>
        <dbReference type="ARBA" id="ARBA00023136"/>
    </source>
</evidence>
<dbReference type="RefSeq" id="WP_283400356.1">
    <property type="nucleotide sequence ID" value="NZ_FXUB01000002.1"/>
</dbReference>
<keyword evidence="7" id="KW-1185">Reference proteome</keyword>
<dbReference type="PANTHER" id="PTHR47529:SF1">
    <property type="entry name" value="PERIPLASMIC CHAPERONE PPID"/>
    <property type="match status" value="1"/>
</dbReference>
<name>A0ABY1NJ47_9BACT</name>
<sequence length="442" mass="50324">MLSKIRNNLRTFSIFLWVVAASFVGTIFLVWGKGSISGPSANEVATVNGLGINLVEFNREYNRVLEELKQQYGNQYRKFLTDKDIKLLALRNLIRRKLILSETEKEGIRVSDWAVAKEIESMPIFQKNGKFDVNLYKKVLAANHLTPEQFESEIRDDLLVSKVTSVVGYSPSVTKFELNKLYKEMFGKRKFKFKLFGLNTDNVTVSEDELKSYYEKHKSEFAGNATEKYFVVEIPVSESGATEKAAKAFKLAKSGDFSALNGFNPKEVPPGKAKKLMGDKAVYFTKDSKFFYVYYRAKTSESLPFEKVKSQIEKVLKEQKAFEVAKKLAENFVKSNGALENATDFLDREEFAKKFKPVNPADVERAFTAKVGEKLIVPVVDGFVVVSPETEITVTQVEPKKEEQLRAYILAVKRKSNEVNFLNLLQQKATIKINKELLRLQQ</sequence>
<dbReference type="Gene3D" id="1.10.4030.10">
    <property type="entry name" value="Porin chaperone SurA, peptide-binding domain"/>
    <property type="match status" value="1"/>
</dbReference>
<evidence type="ECO:0000256" key="5">
    <source>
        <dbReference type="SAM" id="Phobius"/>
    </source>
</evidence>
<feature type="transmembrane region" description="Helical" evidence="5">
    <location>
        <begin position="12"/>
        <end position="32"/>
    </location>
</feature>
<comment type="subcellular location">
    <subcellularLocation>
        <location evidence="1">Cell membrane</location>
    </subcellularLocation>
</comment>
<dbReference type="SUPFAM" id="SSF109998">
    <property type="entry name" value="Triger factor/SurA peptide-binding domain-like"/>
    <property type="match status" value="1"/>
</dbReference>
<accession>A0ABY1NJ47</accession>
<dbReference type="InterPro" id="IPR052029">
    <property type="entry name" value="PpiD_chaperone"/>
</dbReference>
<comment type="caution">
    <text evidence="6">The sequence shown here is derived from an EMBL/GenBank/DDBJ whole genome shotgun (WGS) entry which is preliminary data.</text>
</comment>
<evidence type="ECO:0000313" key="6">
    <source>
        <dbReference type="EMBL" id="SMP11029.1"/>
    </source>
</evidence>
<evidence type="ECO:0000313" key="7">
    <source>
        <dbReference type="Proteomes" id="UP001157911"/>
    </source>
</evidence>
<keyword evidence="6" id="KW-0413">Isomerase</keyword>